<reference evidence="1 2" key="1">
    <citation type="journal article" date="2009" name="Nature">
        <title>The Sorghum bicolor genome and the diversification of grasses.</title>
        <authorList>
            <person name="Paterson A.H."/>
            <person name="Bowers J.E."/>
            <person name="Bruggmann R."/>
            <person name="Dubchak I."/>
            <person name="Grimwood J."/>
            <person name="Gundlach H."/>
            <person name="Haberer G."/>
            <person name="Hellsten U."/>
            <person name="Mitros T."/>
            <person name="Poliakov A."/>
            <person name="Schmutz J."/>
            <person name="Spannagl M."/>
            <person name="Tang H."/>
            <person name="Wang X."/>
            <person name="Wicker T."/>
            <person name="Bharti A.K."/>
            <person name="Chapman J."/>
            <person name="Feltus F.A."/>
            <person name="Gowik U."/>
            <person name="Grigoriev I.V."/>
            <person name="Lyons E."/>
            <person name="Maher C.A."/>
            <person name="Martis M."/>
            <person name="Narechania A."/>
            <person name="Otillar R.P."/>
            <person name="Penning B.W."/>
            <person name="Salamov A.A."/>
            <person name="Wang Y."/>
            <person name="Zhang L."/>
            <person name="Carpita N.C."/>
            <person name="Freeling M."/>
            <person name="Gingle A.R."/>
            <person name="Hash C.T."/>
            <person name="Keller B."/>
            <person name="Klein P."/>
            <person name="Kresovich S."/>
            <person name="McCann M.C."/>
            <person name="Ming R."/>
            <person name="Peterson D.G."/>
            <person name="Mehboob-ur-Rahman"/>
            <person name="Ware D."/>
            <person name="Westhoff P."/>
            <person name="Mayer K.F."/>
            <person name="Messing J."/>
            <person name="Rokhsar D.S."/>
        </authorList>
    </citation>
    <scope>NUCLEOTIDE SEQUENCE [LARGE SCALE GENOMIC DNA]</scope>
    <source>
        <strain evidence="2">cv. BTx623</strain>
    </source>
</reference>
<evidence type="ECO:0000313" key="2">
    <source>
        <dbReference type="Proteomes" id="UP000000768"/>
    </source>
</evidence>
<dbReference type="Proteomes" id="UP000000768">
    <property type="component" value="Chromosome 4"/>
</dbReference>
<accession>A0A194YQS3</accession>
<dbReference type="InParanoid" id="A0A194YQS3"/>
<gene>
    <name evidence="1" type="ORF">SORBI_3004G206800</name>
</gene>
<proteinExistence type="predicted"/>
<dbReference type="EMBL" id="CM000763">
    <property type="protein sequence ID" value="KXG30579.1"/>
    <property type="molecule type" value="Genomic_DNA"/>
</dbReference>
<keyword evidence="2" id="KW-1185">Reference proteome</keyword>
<name>A0A194YQS3_SORBI</name>
<organism evidence="1 2">
    <name type="scientific">Sorghum bicolor</name>
    <name type="common">Sorghum</name>
    <name type="synonym">Sorghum vulgare</name>
    <dbReference type="NCBI Taxonomy" id="4558"/>
    <lineage>
        <taxon>Eukaryota</taxon>
        <taxon>Viridiplantae</taxon>
        <taxon>Streptophyta</taxon>
        <taxon>Embryophyta</taxon>
        <taxon>Tracheophyta</taxon>
        <taxon>Spermatophyta</taxon>
        <taxon>Magnoliopsida</taxon>
        <taxon>Liliopsida</taxon>
        <taxon>Poales</taxon>
        <taxon>Poaceae</taxon>
        <taxon>PACMAD clade</taxon>
        <taxon>Panicoideae</taxon>
        <taxon>Andropogonodae</taxon>
        <taxon>Andropogoneae</taxon>
        <taxon>Sorghinae</taxon>
        <taxon>Sorghum</taxon>
    </lineage>
</organism>
<protein>
    <submittedName>
        <fullName evidence="1">Uncharacterized protein</fullName>
    </submittedName>
</protein>
<sequence>MEAKVENKESTPQMKIWKLWRPKRLVIQIHDIKEVKQDKGVKIAQKSTGESIVRTLVALELSDEVWPR</sequence>
<dbReference type="AlphaFoldDB" id="A0A194YQS3"/>
<dbReference type="Gramene" id="KXG30579">
    <property type="protein sequence ID" value="KXG30579"/>
    <property type="gene ID" value="SORBI_3004G206800"/>
</dbReference>
<reference evidence="2" key="2">
    <citation type="journal article" date="2018" name="Plant J.">
        <title>The Sorghum bicolor reference genome: improved assembly, gene annotations, a transcriptome atlas, and signatures of genome organization.</title>
        <authorList>
            <person name="McCormick R.F."/>
            <person name="Truong S.K."/>
            <person name="Sreedasyam A."/>
            <person name="Jenkins J."/>
            <person name="Shu S."/>
            <person name="Sims D."/>
            <person name="Kennedy M."/>
            <person name="Amirebrahimi M."/>
            <person name="Weers B.D."/>
            <person name="McKinley B."/>
            <person name="Mattison A."/>
            <person name="Morishige D.T."/>
            <person name="Grimwood J."/>
            <person name="Schmutz J."/>
            <person name="Mullet J.E."/>
        </authorList>
    </citation>
    <scope>NUCLEOTIDE SEQUENCE [LARGE SCALE GENOMIC DNA]</scope>
    <source>
        <strain evidence="2">cv. BTx623</strain>
    </source>
</reference>
<evidence type="ECO:0000313" key="1">
    <source>
        <dbReference type="EMBL" id="KXG30579.1"/>
    </source>
</evidence>